<sequence>MAPWPGTVSTAEGYYLLSAEEKAGLPKHKAFLTWIRDCVDGPAGG</sequence>
<organism evidence="1 2">
    <name type="scientific">Plastoroseomonas hellenica</name>
    <dbReference type="NCBI Taxonomy" id="2687306"/>
    <lineage>
        <taxon>Bacteria</taxon>
        <taxon>Pseudomonadati</taxon>
        <taxon>Pseudomonadota</taxon>
        <taxon>Alphaproteobacteria</taxon>
        <taxon>Acetobacterales</taxon>
        <taxon>Acetobacteraceae</taxon>
        <taxon>Plastoroseomonas</taxon>
    </lineage>
</organism>
<dbReference type="EMBL" id="JAAGBB010000002">
    <property type="protein sequence ID" value="MBR0663072.1"/>
    <property type="molecule type" value="Genomic_DNA"/>
</dbReference>
<evidence type="ECO:0000313" key="2">
    <source>
        <dbReference type="Proteomes" id="UP001196870"/>
    </source>
</evidence>
<evidence type="ECO:0008006" key="3">
    <source>
        <dbReference type="Google" id="ProtNLM"/>
    </source>
</evidence>
<gene>
    <name evidence="1" type="ORF">GXW71_01770</name>
</gene>
<dbReference type="RefSeq" id="WP_211850671.1">
    <property type="nucleotide sequence ID" value="NZ_JAAGBB010000002.1"/>
</dbReference>
<protein>
    <recommendedName>
        <fullName evidence="3">Transcriptional regulator</fullName>
    </recommendedName>
</protein>
<evidence type="ECO:0000313" key="1">
    <source>
        <dbReference type="EMBL" id="MBR0663072.1"/>
    </source>
</evidence>
<dbReference type="Proteomes" id="UP001196870">
    <property type="component" value="Unassembled WGS sequence"/>
</dbReference>
<name>A0ABS5ES03_9PROT</name>
<keyword evidence="2" id="KW-1185">Reference proteome</keyword>
<comment type="caution">
    <text evidence="1">The sequence shown here is derived from an EMBL/GenBank/DDBJ whole genome shotgun (WGS) entry which is preliminary data.</text>
</comment>
<proteinExistence type="predicted"/>
<accession>A0ABS5ES03</accession>
<reference evidence="2" key="1">
    <citation type="journal article" date="2021" name="Syst. Appl. Microbiol.">
        <title>Roseomonas hellenica sp. nov., isolated from roots of wild-growing Alkanna tinctoria.</title>
        <authorList>
            <person name="Rat A."/>
            <person name="Naranjo H.D."/>
            <person name="Lebbe L."/>
            <person name="Cnockaert M."/>
            <person name="Krigas N."/>
            <person name="Grigoriadou K."/>
            <person name="Maloupa E."/>
            <person name="Willems A."/>
        </authorList>
    </citation>
    <scope>NUCLEOTIDE SEQUENCE [LARGE SCALE GENOMIC DNA]</scope>
    <source>
        <strain evidence="2">LMG 31523</strain>
    </source>
</reference>